<protein>
    <recommendedName>
        <fullName evidence="9">Glutathione reductase</fullName>
        <ecNumber evidence="9">1.8.1.7</ecNumber>
    </recommendedName>
</protein>
<dbReference type="InterPro" id="IPR011762">
    <property type="entry name" value="COA_CT_N"/>
</dbReference>
<dbReference type="Gene3D" id="3.30.390.30">
    <property type="match status" value="1"/>
</dbReference>
<evidence type="ECO:0000256" key="7">
    <source>
        <dbReference type="ARBA" id="ARBA00023284"/>
    </source>
</evidence>
<evidence type="ECO:0000256" key="2">
    <source>
        <dbReference type="ARBA" id="ARBA00007532"/>
    </source>
</evidence>
<dbReference type="Gene3D" id="3.90.226.10">
    <property type="entry name" value="2-enoyl-CoA Hydratase, Chain A, domain 1"/>
    <property type="match status" value="1"/>
</dbReference>
<feature type="domain" description="CoA carboxyltransferase N-terminal" evidence="11">
    <location>
        <begin position="61"/>
        <end position="319"/>
    </location>
</feature>
<keyword evidence="5 8" id="KW-0560">Oxidoreductase</keyword>
<evidence type="ECO:0000256" key="4">
    <source>
        <dbReference type="ARBA" id="ARBA00022827"/>
    </source>
</evidence>
<dbReference type="PROSITE" id="PS00076">
    <property type="entry name" value="PYRIDINE_REDOX_1"/>
    <property type="match status" value="1"/>
</dbReference>
<dbReference type="PRINTS" id="PR00411">
    <property type="entry name" value="PNDRDTASEI"/>
</dbReference>
<dbReference type="InterPro" id="IPR034733">
    <property type="entry name" value="AcCoA_carboxyl_beta"/>
</dbReference>
<gene>
    <name evidence="12" type="ORF">PtA15_2A10</name>
</gene>
<dbReference type="Pfam" id="PF01039">
    <property type="entry name" value="Carboxyl_trans"/>
    <property type="match status" value="1"/>
</dbReference>
<feature type="compositionally biased region" description="Polar residues" evidence="10">
    <location>
        <begin position="11"/>
        <end position="22"/>
    </location>
</feature>
<evidence type="ECO:0000256" key="3">
    <source>
        <dbReference type="ARBA" id="ARBA00022630"/>
    </source>
</evidence>
<dbReference type="InterPro" id="IPR016156">
    <property type="entry name" value="FAD/NAD-linked_Rdtase_dimer_sf"/>
</dbReference>
<accession>A0ABY7CAJ1</accession>
<keyword evidence="7 8" id="KW-0676">Redox-active center</keyword>
<evidence type="ECO:0000313" key="12">
    <source>
        <dbReference type="EMBL" id="WAQ81699.1"/>
    </source>
</evidence>
<dbReference type="InterPro" id="IPR029045">
    <property type="entry name" value="ClpP/crotonase-like_dom_sf"/>
</dbReference>
<dbReference type="PANTHER" id="PTHR42737:SF2">
    <property type="entry name" value="GLUTATHIONE REDUCTASE"/>
    <property type="match status" value="1"/>
</dbReference>
<dbReference type="GeneID" id="77806981"/>
<evidence type="ECO:0000313" key="13">
    <source>
        <dbReference type="Proteomes" id="UP001164743"/>
    </source>
</evidence>
<evidence type="ECO:0000256" key="8">
    <source>
        <dbReference type="RuleBase" id="RU003691"/>
    </source>
</evidence>
<comment type="cofactor">
    <cofactor evidence="1 9">
        <name>FAD</name>
        <dbReference type="ChEBI" id="CHEBI:57692"/>
    </cofactor>
</comment>
<reference evidence="12" key="1">
    <citation type="submission" date="2022-10" db="EMBL/GenBank/DDBJ databases">
        <title>Puccinia triticina Genome sequencing and assembly.</title>
        <authorList>
            <person name="Li C."/>
        </authorList>
    </citation>
    <scope>NUCLEOTIDE SEQUENCE</scope>
    <source>
        <strain evidence="12">Pt15</strain>
    </source>
</reference>
<evidence type="ECO:0000256" key="9">
    <source>
        <dbReference type="RuleBase" id="RU365016"/>
    </source>
</evidence>
<evidence type="ECO:0000256" key="5">
    <source>
        <dbReference type="ARBA" id="ARBA00023002"/>
    </source>
</evidence>
<keyword evidence="6" id="KW-1015">Disulfide bond</keyword>
<evidence type="ECO:0000256" key="6">
    <source>
        <dbReference type="ARBA" id="ARBA00023157"/>
    </source>
</evidence>
<dbReference type="Gene3D" id="3.50.50.60">
    <property type="entry name" value="FAD/NAD(P)-binding domain"/>
    <property type="match status" value="2"/>
</dbReference>
<dbReference type="InterPro" id="IPR006322">
    <property type="entry name" value="Glutathione_Rdtase_euk/bac"/>
</dbReference>
<dbReference type="SUPFAM" id="SSF52096">
    <property type="entry name" value="ClpP/crotonase"/>
    <property type="match status" value="1"/>
</dbReference>
<feature type="region of interest" description="Disordered" evidence="10">
    <location>
        <begin position="1"/>
        <end position="22"/>
    </location>
</feature>
<name>A0ABY7CAJ1_9BASI</name>
<evidence type="ECO:0000256" key="1">
    <source>
        <dbReference type="ARBA" id="ARBA00001974"/>
    </source>
</evidence>
<proteinExistence type="inferred from homology"/>
<comment type="subcellular location">
    <subcellularLocation>
        <location evidence="9">Cytoplasm</location>
    </subcellularLocation>
</comment>
<dbReference type="Pfam" id="PF07992">
    <property type="entry name" value="Pyr_redox_2"/>
    <property type="match status" value="1"/>
</dbReference>
<dbReference type="PROSITE" id="PS50980">
    <property type="entry name" value="COA_CT_NTER"/>
    <property type="match status" value="1"/>
</dbReference>
<dbReference type="InterPro" id="IPR004099">
    <property type="entry name" value="Pyr_nucl-diS_OxRdtase_dimer"/>
</dbReference>
<dbReference type="SUPFAM" id="SSF55424">
    <property type="entry name" value="FAD/NAD-linked reductases, dimerisation (C-terminal) domain"/>
    <property type="match status" value="1"/>
</dbReference>
<dbReference type="InterPro" id="IPR012999">
    <property type="entry name" value="Pyr_OxRdtase_I_AS"/>
</dbReference>
<dbReference type="NCBIfam" id="TIGR01421">
    <property type="entry name" value="gluta_reduc_1"/>
    <property type="match status" value="1"/>
</dbReference>
<keyword evidence="3 8" id="KW-0285">Flavoprotein</keyword>
<dbReference type="SUPFAM" id="SSF51905">
    <property type="entry name" value="FAD/NAD(P)-binding domain"/>
    <property type="match status" value="1"/>
</dbReference>
<comment type="function">
    <text evidence="9">Catalyzes the reduction of glutathione disulfide (GSSG) to reduced glutathione (GSH). Constitutes the major mechanism to maintain a high GSH:GSSG ratio in the cytosol.</text>
</comment>
<comment type="similarity">
    <text evidence="2 8">Belongs to the class-I pyridine nucleotide-disulfide oxidoreductase family.</text>
</comment>
<dbReference type="InterPro" id="IPR036188">
    <property type="entry name" value="FAD/NAD-bd_sf"/>
</dbReference>
<evidence type="ECO:0000259" key="11">
    <source>
        <dbReference type="PROSITE" id="PS50980"/>
    </source>
</evidence>
<keyword evidence="9" id="KW-0963">Cytoplasm</keyword>
<dbReference type="EC" id="1.8.1.7" evidence="9"/>
<dbReference type="InterPro" id="IPR023753">
    <property type="entry name" value="FAD/NAD-binding_dom"/>
</dbReference>
<dbReference type="PRINTS" id="PR00368">
    <property type="entry name" value="FADPNR"/>
</dbReference>
<dbReference type="Pfam" id="PF02852">
    <property type="entry name" value="Pyr_redox_dim"/>
    <property type="match status" value="1"/>
</dbReference>
<dbReference type="InterPro" id="IPR046952">
    <property type="entry name" value="GSHR/TRXR-like"/>
</dbReference>
<dbReference type="NCBIfam" id="NF004776">
    <property type="entry name" value="PRK06116.1"/>
    <property type="match status" value="1"/>
</dbReference>
<dbReference type="EMBL" id="CP110422">
    <property type="protein sequence ID" value="WAQ81699.1"/>
    <property type="molecule type" value="Genomic_DNA"/>
</dbReference>
<dbReference type="PANTHER" id="PTHR42737">
    <property type="entry name" value="GLUTATHIONE REDUCTASE"/>
    <property type="match status" value="1"/>
</dbReference>
<keyword evidence="4 8" id="KW-0274">FAD</keyword>
<dbReference type="Proteomes" id="UP001164743">
    <property type="component" value="Chromosome 2A"/>
</dbReference>
<evidence type="ECO:0000256" key="10">
    <source>
        <dbReference type="SAM" id="MobiDB-lite"/>
    </source>
</evidence>
<keyword evidence="13" id="KW-1185">Reference proteome</keyword>
<sequence>MFRPSLRAATLHSTHPLRSTPRTSATVFRRSFNYALDHLSAQLTTNITTNSEQYQTNLESMSKLIQSHQSLVDQHILPGGSPTARKKHLDRGKLLVRTRIERLLDPFSPFLELSQTAGYQLYPNEDLPAGGIITGVGQVHGIPCMVIANDPTVKGGSYYPITVKKHLRAQEIAQENRLPCIYLVESGGANLPYQSQVFPDRDHFGRIFYNQARLSARGIPQISVVHGISVAGGAYMPAMSDVNIIVKNQGRIFLAGPSLVKAAIGEDINDEQLGGGEMHCQVSGVSDYLAESDEHALVLARREILHLNHQLGRSSFSTTTQASGWEEPLYDPSELNGIVIGSLRSFSNQTVMAPLPKHNYDYDLLVIGGGSGGLGCARRAAQYGAKVGIIERTPVLGGTCVNVGCVPKKVMWHAADVREKMRAAVHYCQTPEESRKLPEVDWLKLKEKRDAYISRLNGIYERNVKNDKVDYLSGHGRFIDRNTLEISQGVQSTHFHAQAQSDLPVSSKEGSRRLTADKIVIAVGGRPVLPEIEGSELAIDSDGFFALEALPKRVAVVGAGYIAVELAGIFHAMGAETHLIVRQNQPLRTFDSIIRDTLTEHMEHAGIQIHKQSHVVKISTSEKGPYGLAKPFPKTLETSAGEKLEVDCVLFAIGRKPLSDLVGCEKAGVELDSKGNVMVDEYQKTNVDNIFAIGDVQGKALLTPVALAAGRRLSNRLYGGVKDDKISYENIATVVFSHPPCATVGLTEEEAREKHGKEAIKVYESKFKAMYYSMMPEEEKEPTGMKLVCLGAEEKIVGIHMIGLGTDEIIQGFAVAVKMGARKKDFDDTIAIHPTSGEELVTMR</sequence>
<dbReference type="RefSeq" id="XP_053017254.1">
    <property type="nucleotide sequence ID" value="XM_053166097.1"/>
</dbReference>
<keyword evidence="9" id="KW-0521">NADP</keyword>
<organism evidence="12 13">
    <name type="scientific">Puccinia triticina</name>
    <dbReference type="NCBI Taxonomy" id="208348"/>
    <lineage>
        <taxon>Eukaryota</taxon>
        <taxon>Fungi</taxon>
        <taxon>Dikarya</taxon>
        <taxon>Basidiomycota</taxon>
        <taxon>Pucciniomycotina</taxon>
        <taxon>Pucciniomycetes</taxon>
        <taxon>Pucciniales</taxon>
        <taxon>Pucciniaceae</taxon>
        <taxon>Puccinia</taxon>
    </lineage>
</organism>
<comment type="catalytic activity">
    <reaction evidence="9">
        <text>2 glutathione + NADP(+) = glutathione disulfide + NADPH + H(+)</text>
        <dbReference type="Rhea" id="RHEA:11740"/>
        <dbReference type="ChEBI" id="CHEBI:15378"/>
        <dbReference type="ChEBI" id="CHEBI:57783"/>
        <dbReference type="ChEBI" id="CHEBI:57925"/>
        <dbReference type="ChEBI" id="CHEBI:58297"/>
        <dbReference type="ChEBI" id="CHEBI:58349"/>
        <dbReference type="EC" id="1.8.1.7"/>
    </reaction>
</comment>